<dbReference type="InterPro" id="IPR020471">
    <property type="entry name" value="AKR"/>
</dbReference>
<keyword evidence="3" id="KW-1185">Reference proteome</keyword>
<reference evidence="3" key="1">
    <citation type="journal article" date="2019" name="Int. J. Syst. Evol. Microbiol.">
        <title>The Global Catalogue of Microorganisms (GCM) 10K type strain sequencing project: providing services to taxonomists for standard genome sequencing and annotation.</title>
        <authorList>
            <consortium name="The Broad Institute Genomics Platform"/>
            <consortium name="The Broad Institute Genome Sequencing Center for Infectious Disease"/>
            <person name="Wu L."/>
            <person name="Ma J."/>
        </authorList>
    </citation>
    <scope>NUCLEOTIDE SEQUENCE [LARGE SCALE GENOMIC DNA]</scope>
    <source>
        <strain evidence="3">Q85</strain>
    </source>
</reference>
<evidence type="ECO:0000313" key="3">
    <source>
        <dbReference type="Proteomes" id="UP001597283"/>
    </source>
</evidence>
<dbReference type="SUPFAM" id="SSF51430">
    <property type="entry name" value="NAD(P)-linked oxidoreductase"/>
    <property type="match status" value="1"/>
</dbReference>
<dbReference type="PANTHER" id="PTHR42686">
    <property type="entry name" value="GH17980P-RELATED"/>
    <property type="match status" value="1"/>
</dbReference>
<dbReference type="Proteomes" id="UP001597283">
    <property type="component" value="Unassembled WGS sequence"/>
</dbReference>
<dbReference type="InterPro" id="IPR023210">
    <property type="entry name" value="NADP_OxRdtase_dom"/>
</dbReference>
<evidence type="ECO:0000259" key="1">
    <source>
        <dbReference type="Pfam" id="PF00248"/>
    </source>
</evidence>
<proteinExistence type="predicted"/>
<comment type="caution">
    <text evidence="2">The sequence shown here is derived from an EMBL/GenBank/DDBJ whole genome shotgun (WGS) entry which is preliminary data.</text>
</comment>
<accession>A0ABW4N9M0</accession>
<protein>
    <submittedName>
        <fullName evidence="2">Aldo/keto reductase</fullName>
    </submittedName>
</protein>
<name>A0ABW4N9M0_9SPHN</name>
<sequence>MVDLSALGRLGFGAGSIGNLYRAIPDDEAVAAVRAAWDAGLRYYDTAPHYGFGLSEKRVGAALAELDPGATAIISTKVGRRLDPVPAGTDLSQLRQAFVTPEPFESVFDYSYDAVMRSYEASRARLRRDRIDILYCHDLGGMAHGADHPRRFAEFMEGGYRAMRALRDTGAVGAIGLGVNETAICEQVMAVGEIDVVLLAGRYTLLEQDALATFLPLCEARDVKIVLGGPYNSGILAKGVRGGGELHYDYQPAPAEIVARVGAIEDVCEMHGVPLAAAALQFPLAHPQVVSVIPGMNSPRQVARAVELIDTDIPPALWRDLQDCGLIRADAPIPA</sequence>
<dbReference type="RefSeq" id="WP_380938143.1">
    <property type="nucleotide sequence ID" value="NZ_JBHUFC010000001.1"/>
</dbReference>
<dbReference type="PANTHER" id="PTHR42686:SF1">
    <property type="entry name" value="GH17980P-RELATED"/>
    <property type="match status" value="1"/>
</dbReference>
<dbReference type="Gene3D" id="3.20.20.100">
    <property type="entry name" value="NADP-dependent oxidoreductase domain"/>
    <property type="match status" value="1"/>
</dbReference>
<dbReference type="EMBL" id="JBHUFC010000001">
    <property type="protein sequence ID" value="MFD1786299.1"/>
    <property type="molecule type" value="Genomic_DNA"/>
</dbReference>
<dbReference type="Pfam" id="PF00248">
    <property type="entry name" value="Aldo_ket_red"/>
    <property type="match status" value="1"/>
</dbReference>
<evidence type="ECO:0000313" key="2">
    <source>
        <dbReference type="EMBL" id="MFD1786299.1"/>
    </source>
</evidence>
<gene>
    <name evidence="2" type="ORF">ACFSC3_01815</name>
</gene>
<dbReference type="InterPro" id="IPR036812">
    <property type="entry name" value="NAD(P)_OxRdtase_dom_sf"/>
</dbReference>
<organism evidence="2 3">
    <name type="scientific">Sphingomonas floccifaciens</name>
    <dbReference type="NCBI Taxonomy" id="1844115"/>
    <lineage>
        <taxon>Bacteria</taxon>
        <taxon>Pseudomonadati</taxon>
        <taxon>Pseudomonadota</taxon>
        <taxon>Alphaproteobacteria</taxon>
        <taxon>Sphingomonadales</taxon>
        <taxon>Sphingomonadaceae</taxon>
        <taxon>Sphingomonas</taxon>
    </lineage>
</organism>
<feature type="domain" description="NADP-dependent oxidoreductase" evidence="1">
    <location>
        <begin position="9"/>
        <end position="322"/>
    </location>
</feature>